<organism evidence="2 3">
    <name type="scientific">Aphanomyces stellatus</name>
    <dbReference type="NCBI Taxonomy" id="120398"/>
    <lineage>
        <taxon>Eukaryota</taxon>
        <taxon>Sar</taxon>
        <taxon>Stramenopiles</taxon>
        <taxon>Oomycota</taxon>
        <taxon>Saprolegniomycetes</taxon>
        <taxon>Saprolegniales</taxon>
        <taxon>Verrucalvaceae</taxon>
        <taxon>Aphanomyces</taxon>
    </lineage>
</organism>
<dbReference type="InterPro" id="IPR052050">
    <property type="entry name" value="SecEffector_AnkRepeat"/>
</dbReference>
<name>A0A485LUC2_9STRA</name>
<dbReference type="EMBL" id="VJMH01007525">
    <property type="protein sequence ID" value="KAF0682502.1"/>
    <property type="molecule type" value="Genomic_DNA"/>
</dbReference>
<dbReference type="SMART" id="SM00248">
    <property type="entry name" value="ANK"/>
    <property type="match status" value="5"/>
</dbReference>
<dbReference type="InterPro" id="IPR036770">
    <property type="entry name" value="Ankyrin_rpt-contain_sf"/>
</dbReference>
<dbReference type="Gene3D" id="1.25.40.20">
    <property type="entry name" value="Ankyrin repeat-containing domain"/>
    <property type="match status" value="2"/>
</dbReference>
<proteinExistence type="predicted"/>
<dbReference type="PANTHER" id="PTHR46586:SF3">
    <property type="entry name" value="ANKYRIN REPEAT-CONTAINING PROTEIN"/>
    <property type="match status" value="1"/>
</dbReference>
<dbReference type="AlphaFoldDB" id="A0A485LUC2"/>
<dbReference type="InterPro" id="IPR002110">
    <property type="entry name" value="Ankyrin_rpt"/>
</dbReference>
<dbReference type="Proteomes" id="UP000332933">
    <property type="component" value="Unassembled WGS sequence"/>
</dbReference>
<dbReference type="Pfam" id="PF12796">
    <property type="entry name" value="Ank_2"/>
    <property type="match status" value="1"/>
</dbReference>
<gene>
    <name evidence="2" type="primary">Aste57867_25376</name>
    <name evidence="1" type="ORF">As57867_025297</name>
    <name evidence="2" type="ORF">ASTE57867_25376</name>
</gene>
<protein>
    <submittedName>
        <fullName evidence="2">Aste57867_25376 protein</fullName>
    </submittedName>
</protein>
<reference evidence="2 3" key="1">
    <citation type="submission" date="2019-03" db="EMBL/GenBank/DDBJ databases">
        <authorList>
            <person name="Gaulin E."/>
            <person name="Dumas B."/>
        </authorList>
    </citation>
    <scope>NUCLEOTIDE SEQUENCE [LARGE SCALE GENOMIC DNA]</scope>
    <source>
        <strain evidence="2">CBS 568.67</strain>
    </source>
</reference>
<dbReference type="PANTHER" id="PTHR46586">
    <property type="entry name" value="ANKYRIN REPEAT-CONTAINING PROTEIN"/>
    <property type="match status" value="1"/>
</dbReference>
<sequence>MASSNPFLCVLFAPDIVATISSFQDGLCLDMLSLLSLQDVRYKAKWMQDETASVDYFQRIMPEIIQPRLSSWLDTWGVDRLPKLFACLPFVRYIVIQYATWSGNLSLLQSDHHTFGRHPEHGLALLTLAIEKNDLPVLEFLCDCGYTNMGSPRELYQRAIKQHNLPIVRFLDTRQWAPEQFWDPLSEAAGCGSIELVRYFLAQTPQTHNPTPLYNAAAQGHYATTIALLDLGFDASNLSLDAAASGGNLQLVQHLHDLGGYDCTTSAMDSAAEGGHLDVVHWLHTHREEGCTHMAFVYAVAYGHLDVLQFLHKEYLDSIDPSRMVDAARSAVKNGHGHVVRYLFEHKLCAWSPLIMDHIASFGQLELAQWLKQNQTKLGIQMSSRGACTTAAIARASANGHLAMLDWLHHNCQIVGRSQGPVFSAIEHGHIYVVQWLMVHGYVDGVDSCTVAKATGQGPTVKCPQDYFVDPDYRLLRHVIRTATNGHMKMVQWFLQSNTHVCACDVLRYGQDSFKWDPIARVLEKKASKCEKQHSE</sequence>
<dbReference type="EMBL" id="CAADRA010007551">
    <property type="protein sequence ID" value="VFU02001.1"/>
    <property type="molecule type" value="Genomic_DNA"/>
</dbReference>
<dbReference type="SUPFAM" id="SSF48403">
    <property type="entry name" value="Ankyrin repeat"/>
    <property type="match status" value="1"/>
</dbReference>
<evidence type="ECO:0000313" key="3">
    <source>
        <dbReference type="Proteomes" id="UP000332933"/>
    </source>
</evidence>
<keyword evidence="3" id="KW-1185">Reference proteome</keyword>
<accession>A0A485LUC2</accession>
<evidence type="ECO:0000313" key="1">
    <source>
        <dbReference type="EMBL" id="KAF0682502.1"/>
    </source>
</evidence>
<dbReference type="SUPFAM" id="SSF140860">
    <property type="entry name" value="Pseudo ankyrin repeat-like"/>
    <property type="match status" value="1"/>
</dbReference>
<reference evidence="1" key="2">
    <citation type="submission" date="2019-06" db="EMBL/GenBank/DDBJ databases">
        <title>Genomics analysis of Aphanomyces spp. identifies a new class of oomycete effector associated with host adaptation.</title>
        <authorList>
            <person name="Gaulin E."/>
        </authorList>
    </citation>
    <scope>NUCLEOTIDE SEQUENCE</scope>
    <source>
        <strain evidence="1">CBS 578.67</strain>
    </source>
</reference>
<evidence type="ECO:0000313" key="2">
    <source>
        <dbReference type="EMBL" id="VFU02001.1"/>
    </source>
</evidence>